<name>A0A832I447_UNCEI</name>
<sequence>MAARSGGSGPRRRPQGGARPPVASNPAPVVRASRAATGRGLSSPPIRHGRVTAPFGAPRARPAGPSRATPRAGIPAIGNREGDVMNLRRFALTLAASAAVCALLAPGALAAPKPKKGGKPDAAAAAAAAGAADKPYGDWKKLTKDAEVIKGWFTLYRKRENLYMEIRPDQLDKEFLGIFSFARGIGSNFVLGGLPLNDRLLEFRRSGDRILVMEKNPRFTAPAGTPMAKAVDLSIPSSVIASLKVESVHDSTRAVLVDFANFVVSDVSDLAEGLRQATTKSMRFDKERSAVTSVKAFPENVEIQALLTYSPNDRQGLSLGGVPDERFVPITVHYSFSKLPESPMQPRLADERVGYFLTAIKDFSRGANENFWVRYVNRWRLEKKDPTAAVSEVKKPITFYIDHTVPQEYRRAVREGVEKWQKAFEAAGLKNAIVCLDAPNDSNYAAEDVRYSTLRWITSHEPSFGAIGPSRVDPRTGEILDADILFEESMFQNYRNAYRRWSGPDAIAQSILPELRAQQAPPWISLERRCEAQAGAAEGIALLHSTLAVDGAMPPGSPVPDEYLHDAIVWVVMHEVGHTLGLRHNFRSSTSTPYDKLNDRAWVDERGMYSSVMEYPTPNVSLDRARQGYYYTRGAGTEDVWRIRYAYEPSGETDLEKDHAYAARIADQNTAPGHEYSTDDDTYPAVALDPRSNIYDLGDDPLRFARDRTTLIRGLWSNPKYEERVLGPNGEYPVLRRAVDNLIQQYGIALGHAVKYVGGSYQTRVRRGQPGAVEPLVPVPAARQREAVDFLAERAFAADAFTLSATLQNRLAADRWSHWGMPGSWGPNPDRFDYNLNGRALAIQTTLLNAMTAPALLARVKEQQGRMAEPFTLADYFDRLTRSLWARSAAARARPTRSARWPAPTRAATCSAPTWTAWRPWSWPRRPAFPTTRAPWRGSSCSALTRAARACWPRRRPSPTWCVRTCSRRAPASSARSRPGARRTRRGPPDRRACSERRRRRPAEPPRGGRAGAIRRGVTRDGAAPAGPPRRRSGAAARSEAQADEVRARSARRRLDRGRRVNAQLPGVQLEQRRRLRAACGKRHAGDEADHRAADEAPAQDLARVIALGGPRDGAAHHEAGETAVQNRARDLDHRVLVALAPHRDVGPAGRGQGGRGHGRDQNGDDDALHGTPPRVARARRGAPPEARAGRAGNRPRPQA</sequence>
<feature type="region of interest" description="Disordered" evidence="1">
    <location>
        <begin position="967"/>
        <end position="1069"/>
    </location>
</feature>
<protein>
    <submittedName>
        <fullName evidence="4">DUF5117 domain-containing protein</fullName>
    </submittedName>
</protein>
<dbReference type="CDD" id="cd04276">
    <property type="entry name" value="ZnMc_MMP_like_2"/>
    <property type="match status" value="1"/>
</dbReference>
<evidence type="ECO:0000259" key="3">
    <source>
        <dbReference type="Pfam" id="PF17148"/>
    </source>
</evidence>
<gene>
    <name evidence="4" type="ORF">ENR23_13320</name>
</gene>
<dbReference type="SUPFAM" id="SSF55486">
    <property type="entry name" value="Metalloproteases ('zincins'), catalytic domain"/>
    <property type="match status" value="1"/>
</dbReference>
<accession>A0A832I447</accession>
<dbReference type="InterPro" id="IPR034032">
    <property type="entry name" value="Zn_MMP-like_bac"/>
</dbReference>
<reference evidence="4" key="1">
    <citation type="journal article" date="2020" name="mSystems">
        <title>Genome- and Community-Level Interaction Insights into Carbon Utilization and Element Cycling Functions of Hydrothermarchaeota in Hydrothermal Sediment.</title>
        <authorList>
            <person name="Zhou Z."/>
            <person name="Liu Y."/>
            <person name="Xu W."/>
            <person name="Pan J."/>
            <person name="Luo Z.H."/>
            <person name="Li M."/>
        </authorList>
    </citation>
    <scope>NUCLEOTIDE SEQUENCE [LARGE SCALE GENOMIC DNA]</scope>
    <source>
        <strain evidence="4">SpSt-381</strain>
    </source>
</reference>
<evidence type="ECO:0000256" key="1">
    <source>
        <dbReference type="SAM" id="MobiDB-lite"/>
    </source>
</evidence>
<feature type="compositionally biased region" description="Basic and acidic residues" evidence="1">
    <location>
        <begin position="987"/>
        <end position="996"/>
    </location>
</feature>
<evidence type="ECO:0000313" key="4">
    <source>
        <dbReference type="EMBL" id="HGZ44371.1"/>
    </source>
</evidence>
<feature type="domain" description="DUF5117" evidence="3">
    <location>
        <begin position="196"/>
        <end position="384"/>
    </location>
</feature>
<dbReference type="EMBL" id="DSQF01000026">
    <property type="protein sequence ID" value="HGZ44371.1"/>
    <property type="molecule type" value="Genomic_DNA"/>
</dbReference>
<dbReference type="Pfam" id="PF17148">
    <property type="entry name" value="DUF5117"/>
    <property type="match status" value="1"/>
</dbReference>
<evidence type="ECO:0000259" key="2">
    <source>
        <dbReference type="Pfam" id="PF16313"/>
    </source>
</evidence>
<feature type="compositionally biased region" description="Low complexity" evidence="1">
    <location>
        <begin position="1006"/>
        <end position="1025"/>
    </location>
</feature>
<dbReference type="AlphaFoldDB" id="A0A832I447"/>
<dbReference type="GO" id="GO:0008237">
    <property type="term" value="F:metallopeptidase activity"/>
    <property type="evidence" value="ECO:0007669"/>
    <property type="project" value="InterPro"/>
</dbReference>
<feature type="compositionally biased region" description="Low complexity" evidence="1">
    <location>
        <begin position="967"/>
        <end position="978"/>
    </location>
</feature>
<feature type="region of interest" description="Disordered" evidence="1">
    <location>
        <begin position="1"/>
        <end position="75"/>
    </location>
</feature>
<dbReference type="PANTHER" id="PTHR38478:SF1">
    <property type="entry name" value="ZINC DEPENDENT METALLOPROTEASE DOMAIN LIPOPROTEIN"/>
    <property type="match status" value="1"/>
</dbReference>
<dbReference type="Pfam" id="PF16313">
    <property type="entry name" value="DUF4953"/>
    <property type="match status" value="1"/>
</dbReference>
<feature type="region of interest" description="Disordered" evidence="1">
    <location>
        <begin position="1140"/>
        <end position="1200"/>
    </location>
</feature>
<comment type="caution">
    <text evidence="4">The sequence shown here is derived from an EMBL/GenBank/DDBJ whole genome shotgun (WGS) entry which is preliminary data.</text>
</comment>
<dbReference type="InterPro" id="IPR032534">
    <property type="entry name" value="EcxA_zinc-bd"/>
</dbReference>
<organism evidence="4">
    <name type="scientific">Eiseniibacteriota bacterium</name>
    <dbReference type="NCBI Taxonomy" id="2212470"/>
    <lineage>
        <taxon>Bacteria</taxon>
        <taxon>Candidatus Eiseniibacteriota</taxon>
    </lineage>
</organism>
<dbReference type="Gene3D" id="3.40.390.10">
    <property type="entry name" value="Collagenase (Catalytic Domain)"/>
    <property type="match status" value="1"/>
</dbReference>
<feature type="compositionally biased region" description="Low complexity" evidence="1">
    <location>
        <begin position="53"/>
        <end position="73"/>
    </location>
</feature>
<feature type="compositionally biased region" description="Low complexity" evidence="1">
    <location>
        <begin position="1182"/>
        <end position="1200"/>
    </location>
</feature>
<proteinExistence type="predicted"/>
<feature type="compositionally biased region" description="Basic and acidic residues" evidence="1">
    <location>
        <begin position="1158"/>
        <end position="1169"/>
    </location>
</feature>
<dbReference type="InterPro" id="IPR033413">
    <property type="entry name" value="DUF5117"/>
</dbReference>
<feature type="region of interest" description="Disordered" evidence="1">
    <location>
        <begin position="1079"/>
        <end position="1098"/>
    </location>
</feature>
<feature type="compositionally biased region" description="Basic and acidic residues" evidence="1">
    <location>
        <begin position="1084"/>
        <end position="1095"/>
    </location>
</feature>
<feature type="domain" description="EcxA zinc-binding" evidence="2">
    <location>
        <begin position="558"/>
        <end position="888"/>
    </location>
</feature>
<dbReference type="PANTHER" id="PTHR38478">
    <property type="entry name" value="PEPTIDASE M1A AND M12B"/>
    <property type="match status" value="1"/>
</dbReference>
<dbReference type="InterPro" id="IPR024079">
    <property type="entry name" value="MetalloPept_cat_dom_sf"/>
</dbReference>